<dbReference type="InterPro" id="IPR010021">
    <property type="entry name" value="PGPP1/Gep4"/>
</dbReference>
<organism evidence="1 2">
    <name type="scientific">Terfezia boudieri ATCC MYA-4762</name>
    <dbReference type="NCBI Taxonomy" id="1051890"/>
    <lineage>
        <taxon>Eukaryota</taxon>
        <taxon>Fungi</taxon>
        <taxon>Dikarya</taxon>
        <taxon>Ascomycota</taxon>
        <taxon>Pezizomycotina</taxon>
        <taxon>Pezizomycetes</taxon>
        <taxon>Pezizales</taxon>
        <taxon>Pezizaceae</taxon>
        <taxon>Terfezia</taxon>
    </lineage>
</organism>
<evidence type="ECO:0000313" key="1">
    <source>
        <dbReference type="EMBL" id="RPB29895.1"/>
    </source>
</evidence>
<dbReference type="EMBL" id="ML121527">
    <property type="protein sequence ID" value="RPB29895.1"/>
    <property type="molecule type" value="Genomic_DNA"/>
</dbReference>
<dbReference type="AlphaFoldDB" id="A0A3N4MR13"/>
<dbReference type="Gene3D" id="3.40.50.1000">
    <property type="entry name" value="HAD superfamily/HAD-like"/>
    <property type="match status" value="1"/>
</dbReference>
<keyword evidence="2" id="KW-1185">Reference proteome</keyword>
<accession>A0A3N4MR13</accession>
<dbReference type="OrthoDB" id="198652at2759"/>
<dbReference type="FunCoup" id="A0A3N4MR13">
    <property type="interactions" value="41"/>
</dbReference>
<dbReference type="SUPFAM" id="SSF56784">
    <property type="entry name" value="HAD-like"/>
    <property type="match status" value="1"/>
</dbReference>
<dbReference type="InterPro" id="IPR036412">
    <property type="entry name" value="HAD-like_sf"/>
</dbReference>
<sequence length="210" mass="23259">MFGFNFSATLHAFRAIKNPTLLLPHHTVPSFDHLPYPLYKAFTRPDGTHPDIRAVVLDKDNCFAIPHELEVYGPYKERFELLKKEFPGSKLLVVSNSSGTGDDPGHKEATLLSRTLSLPILTHTTKKPGCHPSVLSFFLADPTTGVTHPSQIVIVGDRLSTDIMMANMMGSWGVWIRDGIPDIGGRTLEGYLRRRGLRGPWPAEMVGKGD</sequence>
<gene>
    <name evidence="1" type="ORF">L211DRAFT_855024</name>
</gene>
<evidence type="ECO:0000313" key="2">
    <source>
        <dbReference type="Proteomes" id="UP000267821"/>
    </source>
</evidence>
<proteinExistence type="predicted"/>
<reference evidence="1 2" key="1">
    <citation type="journal article" date="2018" name="Nat. Ecol. Evol.">
        <title>Pezizomycetes genomes reveal the molecular basis of ectomycorrhizal truffle lifestyle.</title>
        <authorList>
            <person name="Murat C."/>
            <person name="Payen T."/>
            <person name="Noel B."/>
            <person name="Kuo A."/>
            <person name="Morin E."/>
            <person name="Chen J."/>
            <person name="Kohler A."/>
            <person name="Krizsan K."/>
            <person name="Balestrini R."/>
            <person name="Da Silva C."/>
            <person name="Montanini B."/>
            <person name="Hainaut M."/>
            <person name="Levati E."/>
            <person name="Barry K.W."/>
            <person name="Belfiori B."/>
            <person name="Cichocki N."/>
            <person name="Clum A."/>
            <person name="Dockter R.B."/>
            <person name="Fauchery L."/>
            <person name="Guy J."/>
            <person name="Iotti M."/>
            <person name="Le Tacon F."/>
            <person name="Lindquist E.A."/>
            <person name="Lipzen A."/>
            <person name="Malagnac F."/>
            <person name="Mello A."/>
            <person name="Molinier V."/>
            <person name="Miyauchi S."/>
            <person name="Poulain J."/>
            <person name="Riccioni C."/>
            <person name="Rubini A."/>
            <person name="Sitrit Y."/>
            <person name="Splivallo R."/>
            <person name="Traeger S."/>
            <person name="Wang M."/>
            <person name="Zifcakova L."/>
            <person name="Wipf D."/>
            <person name="Zambonelli A."/>
            <person name="Paolocci F."/>
            <person name="Nowrousian M."/>
            <person name="Ottonello S."/>
            <person name="Baldrian P."/>
            <person name="Spatafora J.W."/>
            <person name="Henrissat B."/>
            <person name="Nagy L.G."/>
            <person name="Aury J.M."/>
            <person name="Wincker P."/>
            <person name="Grigoriev I.V."/>
            <person name="Bonfante P."/>
            <person name="Martin F.M."/>
        </authorList>
    </citation>
    <scope>NUCLEOTIDE SEQUENCE [LARGE SCALE GENOMIC DNA]</scope>
    <source>
        <strain evidence="1 2">ATCC MYA-4762</strain>
    </source>
</reference>
<dbReference type="Pfam" id="PF09419">
    <property type="entry name" value="PGP_phosphatase"/>
    <property type="match status" value="1"/>
</dbReference>
<dbReference type="STRING" id="1051890.A0A3N4MR13"/>
<dbReference type="NCBIfam" id="TIGR01668">
    <property type="entry name" value="YqeG_hyp_ppase"/>
    <property type="match status" value="1"/>
</dbReference>
<protein>
    <submittedName>
        <fullName evidence="1">HAD-superfamily phosphatase</fullName>
    </submittedName>
</protein>
<dbReference type="GO" id="GO:0008962">
    <property type="term" value="F:phosphatidylglycerophosphatase activity"/>
    <property type="evidence" value="ECO:0007669"/>
    <property type="project" value="InterPro"/>
</dbReference>
<dbReference type="InterPro" id="IPR023214">
    <property type="entry name" value="HAD_sf"/>
</dbReference>
<dbReference type="InParanoid" id="A0A3N4MR13"/>
<name>A0A3N4MR13_9PEZI</name>
<dbReference type="InterPro" id="IPR027706">
    <property type="entry name" value="PGP_Pase"/>
</dbReference>
<dbReference type="Proteomes" id="UP000267821">
    <property type="component" value="Unassembled WGS sequence"/>
</dbReference>